<organism evidence="2">
    <name type="scientific">marine sediment metagenome</name>
    <dbReference type="NCBI Taxonomy" id="412755"/>
    <lineage>
        <taxon>unclassified sequences</taxon>
        <taxon>metagenomes</taxon>
        <taxon>ecological metagenomes</taxon>
    </lineage>
</organism>
<dbReference type="EMBL" id="BARU01035838">
    <property type="protein sequence ID" value="GAH85028.1"/>
    <property type="molecule type" value="Genomic_DNA"/>
</dbReference>
<name>X1KSS4_9ZZZZ</name>
<gene>
    <name evidence="2" type="ORF">S03H2_56045</name>
</gene>
<proteinExistence type="predicted"/>
<protein>
    <recommendedName>
        <fullName evidence="1">Zinc-ribbon domain-containing protein</fullName>
    </recommendedName>
</protein>
<feature type="domain" description="Zinc-ribbon" evidence="1">
    <location>
        <begin position="64"/>
        <end position="84"/>
    </location>
</feature>
<sequence>ILFSSIEDVKSTSFYEQLLQNFVSPPLLKWINQGNNLNASGRPAETVNFNADSSPSLGSRKELCSTCSEPLVEGAEFCTHCGKKIVG</sequence>
<dbReference type="AlphaFoldDB" id="X1KSS4"/>
<evidence type="ECO:0000313" key="2">
    <source>
        <dbReference type="EMBL" id="GAH85028.1"/>
    </source>
</evidence>
<dbReference type="Pfam" id="PF13240">
    <property type="entry name" value="Zn_Ribbon_1"/>
    <property type="match status" value="1"/>
</dbReference>
<dbReference type="InterPro" id="IPR026870">
    <property type="entry name" value="Zinc_ribbon_dom"/>
</dbReference>
<reference evidence="2" key="1">
    <citation type="journal article" date="2014" name="Front. Microbiol.">
        <title>High frequency of phylogenetically diverse reductive dehalogenase-homologous genes in deep subseafloor sedimentary metagenomes.</title>
        <authorList>
            <person name="Kawai M."/>
            <person name="Futagami T."/>
            <person name="Toyoda A."/>
            <person name="Takaki Y."/>
            <person name="Nishi S."/>
            <person name="Hori S."/>
            <person name="Arai W."/>
            <person name="Tsubouchi T."/>
            <person name="Morono Y."/>
            <person name="Uchiyama I."/>
            <person name="Ito T."/>
            <person name="Fujiyama A."/>
            <person name="Inagaki F."/>
            <person name="Takami H."/>
        </authorList>
    </citation>
    <scope>NUCLEOTIDE SEQUENCE</scope>
    <source>
        <strain evidence="2">Expedition CK06-06</strain>
    </source>
</reference>
<comment type="caution">
    <text evidence="2">The sequence shown here is derived from an EMBL/GenBank/DDBJ whole genome shotgun (WGS) entry which is preliminary data.</text>
</comment>
<accession>X1KSS4</accession>
<feature type="non-terminal residue" evidence="2">
    <location>
        <position position="1"/>
    </location>
</feature>
<evidence type="ECO:0000259" key="1">
    <source>
        <dbReference type="Pfam" id="PF13240"/>
    </source>
</evidence>